<accession>A0A3Q9G2M1</accession>
<keyword evidence="3" id="KW-1185">Reference proteome</keyword>
<feature type="transmembrane region" description="Helical" evidence="1">
    <location>
        <begin position="257"/>
        <end position="276"/>
    </location>
</feature>
<keyword evidence="1" id="KW-0472">Membrane</keyword>
<sequence>MDAHAFALAHRPEWERLRELSRRKTLTGPESDEFIRLYQRSATHLAMLRTESPDPNVVLRLSQVLSRARATMTGTRTVNRNSVAQFFRATLPLALYRVRWWTVWVMIAFLVIATSTAIYTATNPEVLSALGTEAELEHYANVAFASYYSEYPSADFAGQVWSNNARIAVQSIAGGITGFVPALVIYENAAGIGSSAAIMHSQGGLDVFFKLILPHGLLELTAIFIAAGAGFSLFWAMVSPGYRTRSQALAEEGRITVIVAAGLVIVLAISGIIEGFVTPSGLHWTVKVFIGALALAGYWAYTIAGGRWALSQGYSADIDEDEAGYSAPVAVQKA</sequence>
<dbReference type="InterPro" id="IPR002798">
    <property type="entry name" value="SpoIIM-like"/>
</dbReference>
<organism evidence="2 3">
    <name type="scientific">Flaviflexus ciconiae</name>
    <dbReference type="NCBI Taxonomy" id="2496867"/>
    <lineage>
        <taxon>Bacteria</taxon>
        <taxon>Bacillati</taxon>
        <taxon>Actinomycetota</taxon>
        <taxon>Actinomycetes</taxon>
        <taxon>Actinomycetales</taxon>
        <taxon>Actinomycetaceae</taxon>
        <taxon>Flaviflexus</taxon>
    </lineage>
</organism>
<dbReference type="RefSeq" id="WP_126702812.1">
    <property type="nucleotide sequence ID" value="NZ_CP034593.1"/>
</dbReference>
<name>A0A3Q9G2M1_9ACTO</name>
<protein>
    <submittedName>
        <fullName evidence="2">Stage II sporulation protein M</fullName>
    </submittedName>
</protein>
<dbReference type="PANTHER" id="PTHR35337:SF1">
    <property type="entry name" value="SLR1478 PROTEIN"/>
    <property type="match status" value="1"/>
</dbReference>
<dbReference type="KEGG" id="flh:EJ997_00335"/>
<feature type="transmembrane region" description="Helical" evidence="1">
    <location>
        <begin position="217"/>
        <end position="236"/>
    </location>
</feature>
<dbReference type="PANTHER" id="PTHR35337">
    <property type="entry name" value="SLR1478 PROTEIN"/>
    <property type="match status" value="1"/>
</dbReference>
<gene>
    <name evidence="2" type="ORF">EJ997_00335</name>
</gene>
<evidence type="ECO:0000313" key="2">
    <source>
        <dbReference type="EMBL" id="AZQ76002.1"/>
    </source>
</evidence>
<dbReference type="AlphaFoldDB" id="A0A3Q9G2M1"/>
<keyword evidence="1" id="KW-1133">Transmembrane helix</keyword>
<evidence type="ECO:0000313" key="3">
    <source>
        <dbReference type="Proteomes" id="UP000280344"/>
    </source>
</evidence>
<keyword evidence="1" id="KW-0812">Transmembrane</keyword>
<dbReference type="Pfam" id="PF01944">
    <property type="entry name" value="SpoIIM"/>
    <property type="match status" value="1"/>
</dbReference>
<reference evidence="2 3" key="1">
    <citation type="submission" date="2018-12" db="EMBL/GenBank/DDBJ databases">
        <title>Complete genome sequence of Flaviflexus sp. H23T48.</title>
        <authorList>
            <person name="Bae J.-W."/>
            <person name="Lee J.-Y."/>
        </authorList>
    </citation>
    <scope>NUCLEOTIDE SEQUENCE [LARGE SCALE GENOMIC DNA]</scope>
    <source>
        <strain evidence="2 3">H23T48</strain>
    </source>
</reference>
<dbReference type="OrthoDB" id="5243448at2"/>
<proteinExistence type="predicted"/>
<evidence type="ECO:0000256" key="1">
    <source>
        <dbReference type="SAM" id="Phobius"/>
    </source>
</evidence>
<feature type="transmembrane region" description="Helical" evidence="1">
    <location>
        <begin position="282"/>
        <end position="301"/>
    </location>
</feature>
<feature type="transmembrane region" description="Helical" evidence="1">
    <location>
        <begin position="98"/>
        <end position="121"/>
    </location>
</feature>
<dbReference type="Proteomes" id="UP000280344">
    <property type="component" value="Chromosome"/>
</dbReference>
<dbReference type="EMBL" id="CP034593">
    <property type="protein sequence ID" value="AZQ76002.1"/>
    <property type="molecule type" value="Genomic_DNA"/>
</dbReference>